<dbReference type="Proteomes" id="UP000799438">
    <property type="component" value="Unassembled WGS sequence"/>
</dbReference>
<dbReference type="RefSeq" id="XP_033392021.1">
    <property type="nucleotide sequence ID" value="XM_033539444.1"/>
</dbReference>
<sequence>MPPPKRHDPSTIGAQSPFDPDAFLATWSAASSLPLQNNDLRTAIIRAFDLPPTDDYVYHAVASVTLAQVQHALGFGGKHGLHGWYVAPLLLPPPPPADVEAYTAVFAAGNATLSALRALGANAKKGSLRKEVAAHLTERLFLAAPEATLTLPNKKKNPFPNPYHDIWAWSCRALEWAGPVPSTAHTKISHHVLPVLYHHFGCIVPSWDAISLLQQLAAHAPPRPKPKAWQREILDLGSGNGYWSFLLRRAGLRVTPVDSGVSEWRTMWVGDTVRADGVGFLKEREGAREAVLLLVYPQVGARFTESVLRAYKGDYVVVAGTQNANGYTGFSEETVASWMRREMPDFVPCAQVPLPSFAGKDEALFVFVRRGEE</sequence>
<dbReference type="PANTHER" id="PTHR39290">
    <property type="entry name" value="C3H1-TYPE DOMAIN-CONTAINING PROTEIN-RELATED"/>
    <property type="match status" value="1"/>
</dbReference>
<dbReference type="GeneID" id="54296940"/>
<gene>
    <name evidence="1" type="ORF">K452DRAFT_280141</name>
</gene>
<organism evidence="1 2">
    <name type="scientific">Aplosporella prunicola CBS 121167</name>
    <dbReference type="NCBI Taxonomy" id="1176127"/>
    <lineage>
        <taxon>Eukaryota</taxon>
        <taxon>Fungi</taxon>
        <taxon>Dikarya</taxon>
        <taxon>Ascomycota</taxon>
        <taxon>Pezizomycotina</taxon>
        <taxon>Dothideomycetes</taxon>
        <taxon>Dothideomycetes incertae sedis</taxon>
        <taxon>Botryosphaeriales</taxon>
        <taxon>Aplosporellaceae</taxon>
        <taxon>Aplosporella</taxon>
    </lineage>
</organism>
<accession>A0A6A6AYN7</accession>
<dbReference type="EMBL" id="ML995525">
    <property type="protein sequence ID" value="KAF2136303.1"/>
    <property type="molecule type" value="Genomic_DNA"/>
</dbReference>
<protein>
    <submittedName>
        <fullName evidence="1">Uncharacterized protein</fullName>
    </submittedName>
</protein>
<evidence type="ECO:0000313" key="2">
    <source>
        <dbReference type="Proteomes" id="UP000799438"/>
    </source>
</evidence>
<dbReference type="InterPro" id="IPR029063">
    <property type="entry name" value="SAM-dependent_MTases_sf"/>
</dbReference>
<evidence type="ECO:0000313" key="1">
    <source>
        <dbReference type="EMBL" id="KAF2136303.1"/>
    </source>
</evidence>
<dbReference type="AlphaFoldDB" id="A0A6A6AYN7"/>
<keyword evidence="2" id="KW-1185">Reference proteome</keyword>
<proteinExistence type="predicted"/>
<dbReference type="PANTHER" id="PTHR39290:SF6">
    <property type="entry name" value="S-ADENOSYL-L-METHIONINE-DEPENDENT METHYLTRANSFERASES SUPERFAMILY PROTEIN"/>
    <property type="match status" value="1"/>
</dbReference>
<dbReference type="SUPFAM" id="SSF53335">
    <property type="entry name" value="S-adenosyl-L-methionine-dependent methyltransferases"/>
    <property type="match status" value="1"/>
</dbReference>
<dbReference type="OrthoDB" id="5411518at2759"/>
<name>A0A6A6AYN7_9PEZI</name>
<reference evidence="1" key="1">
    <citation type="journal article" date="2020" name="Stud. Mycol.">
        <title>101 Dothideomycetes genomes: a test case for predicting lifestyles and emergence of pathogens.</title>
        <authorList>
            <person name="Haridas S."/>
            <person name="Albert R."/>
            <person name="Binder M."/>
            <person name="Bloem J."/>
            <person name="Labutti K."/>
            <person name="Salamov A."/>
            <person name="Andreopoulos B."/>
            <person name="Baker S."/>
            <person name="Barry K."/>
            <person name="Bills G."/>
            <person name="Bluhm B."/>
            <person name="Cannon C."/>
            <person name="Castanera R."/>
            <person name="Culley D."/>
            <person name="Daum C."/>
            <person name="Ezra D."/>
            <person name="Gonzalez J."/>
            <person name="Henrissat B."/>
            <person name="Kuo A."/>
            <person name="Liang C."/>
            <person name="Lipzen A."/>
            <person name="Lutzoni F."/>
            <person name="Magnuson J."/>
            <person name="Mondo S."/>
            <person name="Nolan M."/>
            <person name="Ohm R."/>
            <person name="Pangilinan J."/>
            <person name="Park H.-J."/>
            <person name="Ramirez L."/>
            <person name="Alfaro M."/>
            <person name="Sun H."/>
            <person name="Tritt A."/>
            <person name="Yoshinaga Y."/>
            <person name="Zwiers L.-H."/>
            <person name="Turgeon B."/>
            <person name="Goodwin S."/>
            <person name="Spatafora J."/>
            <person name="Crous P."/>
            <person name="Grigoriev I."/>
        </authorList>
    </citation>
    <scope>NUCLEOTIDE SEQUENCE</scope>
    <source>
        <strain evidence="1">CBS 121167</strain>
    </source>
</reference>